<keyword evidence="1" id="KW-0812">Transmembrane</keyword>
<feature type="transmembrane region" description="Helical" evidence="1">
    <location>
        <begin position="35"/>
        <end position="59"/>
    </location>
</feature>
<comment type="caution">
    <text evidence="2">The sequence shown here is derived from an EMBL/GenBank/DDBJ whole genome shotgun (WGS) entry which is preliminary data.</text>
</comment>
<evidence type="ECO:0000313" key="2">
    <source>
        <dbReference type="EMBL" id="TKI68885.1"/>
    </source>
</evidence>
<keyword evidence="1" id="KW-0472">Membrane</keyword>
<proteinExistence type="predicted"/>
<reference evidence="2 3" key="1">
    <citation type="submission" date="2019-04" db="EMBL/GenBank/DDBJ databases">
        <title>Sulfurimonas crateris sp. nov. a facultative anaerobic sulfur-oxidizing chemolithautotrophic bacterium isolated from a terrestrial mud vulcano.</title>
        <authorList>
            <person name="Ratnikova N.M."/>
            <person name="Slobodkin A.I."/>
            <person name="Merkel A.Y."/>
            <person name="Novikov A."/>
            <person name="Bonch-Osmolovskaya E.A."/>
            <person name="Slobodkina G.B."/>
        </authorList>
    </citation>
    <scope>NUCLEOTIDE SEQUENCE [LARGE SCALE GENOMIC DNA]</scope>
    <source>
        <strain evidence="2 3">SN118</strain>
    </source>
</reference>
<name>A0A4U2Z538_9BACT</name>
<dbReference type="AlphaFoldDB" id="A0A4U2Z538"/>
<sequence length="141" mass="15444">MFETIASILLFVGLIIKFIKNLLLKYVAFGVVLTFQFSIAAATIAFVLLFYGFVITSLISLYNFGSSIGDYINSSSSALSCFMGLLELLGILSACNQGYTLFFASVSTVLVFRLMSFTFFAMRMIANELFKLGVLLGQALS</sequence>
<gene>
    <name evidence="2" type="ORF">FCU45_07935</name>
</gene>
<feature type="transmembrane region" description="Helical" evidence="1">
    <location>
        <begin position="7"/>
        <end position="29"/>
    </location>
</feature>
<feature type="transmembrane region" description="Helical" evidence="1">
    <location>
        <begin position="99"/>
        <end position="122"/>
    </location>
</feature>
<dbReference type="RefSeq" id="WP_137014075.1">
    <property type="nucleotide sequence ID" value="NZ_SZPX01000006.1"/>
</dbReference>
<evidence type="ECO:0000313" key="3">
    <source>
        <dbReference type="Proteomes" id="UP000309561"/>
    </source>
</evidence>
<organism evidence="2 3">
    <name type="scientific">Sulfurimonas crateris</name>
    <dbReference type="NCBI Taxonomy" id="2574727"/>
    <lineage>
        <taxon>Bacteria</taxon>
        <taxon>Pseudomonadati</taxon>
        <taxon>Campylobacterota</taxon>
        <taxon>Epsilonproteobacteria</taxon>
        <taxon>Campylobacterales</taxon>
        <taxon>Sulfurimonadaceae</taxon>
        <taxon>Sulfurimonas</taxon>
    </lineage>
</organism>
<dbReference type="Proteomes" id="UP000309561">
    <property type="component" value="Unassembled WGS sequence"/>
</dbReference>
<keyword evidence="3" id="KW-1185">Reference proteome</keyword>
<keyword evidence="1" id="KW-1133">Transmembrane helix</keyword>
<protein>
    <submittedName>
        <fullName evidence="2">Uncharacterized protein</fullName>
    </submittedName>
</protein>
<evidence type="ECO:0000256" key="1">
    <source>
        <dbReference type="SAM" id="Phobius"/>
    </source>
</evidence>
<dbReference type="EMBL" id="SZPX01000006">
    <property type="protein sequence ID" value="TKI68885.1"/>
    <property type="molecule type" value="Genomic_DNA"/>
</dbReference>
<accession>A0A4U2Z538</accession>